<organism evidence="2">
    <name type="scientific">marine sediment metagenome</name>
    <dbReference type="NCBI Taxonomy" id="412755"/>
    <lineage>
        <taxon>unclassified sequences</taxon>
        <taxon>metagenomes</taxon>
        <taxon>ecological metagenomes</taxon>
    </lineage>
</organism>
<evidence type="ECO:0000313" key="2">
    <source>
        <dbReference type="EMBL" id="GAJ17910.1"/>
    </source>
</evidence>
<feature type="non-terminal residue" evidence="2">
    <location>
        <position position="87"/>
    </location>
</feature>
<protein>
    <submittedName>
        <fullName evidence="2">Uncharacterized protein</fullName>
    </submittedName>
</protein>
<comment type="caution">
    <text evidence="2">The sequence shown here is derived from an EMBL/GenBank/DDBJ whole genome shotgun (WGS) entry which is preliminary data.</text>
</comment>
<reference evidence="2" key="1">
    <citation type="journal article" date="2014" name="Front. Microbiol.">
        <title>High frequency of phylogenetically diverse reductive dehalogenase-homologous genes in deep subseafloor sedimentary metagenomes.</title>
        <authorList>
            <person name="Kawai M."/>
            <person name="Futagami T."/>
            <person name="Toyoda A."/>
            <person name="Takaki Y."/>
            <person name="Nishi S."/>
            <person name="Hori S."/>
            <person name="Arai W."/>
            <person name="Tsubouchi T."/>
            <person name="Morono Y."/>
            <person name="Uchiyama I."/>
            <person name="Ito T."/>
            <person name="Fujiyama A."/>
            <person name="Inagaki F."/>
            <person name="Takami H."/>
        </authorList>
    </citation>
    <scope>NUCLEOTIDE SEQUENCE</scope>
    <source>
        <strain evidence="2">Expedition CK06-06</strain>
    </source>
</reference>
<name>X1VZ64_9ZZZZ</name>
<gene>
    <name evidence="2" type="ORF">S12H4_61090</name>
</gene>
<proteinExistence type="predicted"/>
<feature type="transmembrane region" description="Helical" evidence="1">
    <location>
        <begin position="20"/>
        <end position="37"/>
    </location>
</feature>
<sequence>MDVGARSSPLGSWWQRHGGQALALTSALGITVAVVVFREQLVALRGLGYVGIFLVGILGNATVIFPVPSLAVVFAAGSVLNPLVVGL</sequence>
<feature type="transmembrane region" description="Helical" evidence="1">
    <location>
        <begin position="49"/>
        <end position="77"/>
    </location>
</feature>
<dbReference type="EMBL" id="BARW01040430">
    <property type="protein sequence ID" value="GAJ17910.1"/>
    <property type="molecule type" value="Genomic_DNA"/>
</dbReference>
<keyword evidence="1" id="KW-0472">Membrane</keyword>
<accession>X1VZ64</accession>
<keyword evidence="1" id="KW-1133">Transmembrane helix</keyword>
<keyword evidence="1" id="KW-0812">Transmembrane</keyword>
<dbReference type="AlphaFoldDB" id="X1VZ64"/>
<evidence type="ECO:0000256" key="1">
    <source>
        <dbReference type="SAM" id="Phobius"/>
    </source>
</evidence>